<feature type="chain" id="PRO_5047134049" evidence="4">
    <location>
        <begin position="21"/>
        <end position="399"/>
    </location>
</feature>
<dbReference type="PANTHER" id="PTHR34501:SF2">
    <property type="entry name" value="OUTER MEMBRANE PORIN F-RELATED"/>
    <property type="match status" value="1"/>
</dbReference>
<dbReference type="CDD" id="cd00342">
    <property type="entry name" value="gram_neg_porins"/>
    <property type="match status" value="1"/>
</dbReference>
<feature type="domain" description="Porin" evidence="5">
    <location>
        <begin position="12"/>
        <end position="281"/>
    </location>
</feature>
<comment type="subcellular location">
    <subcellularLocation>
        <location evidence="1">Cell outer membrane</location>
        <topology evidence="1">Multi-pass membrane protein</topology>
    </subcellularLocation>
</comment>
<dbReference type="PANTHER" id="PTHR34501">
    <property type="entry name" value="PROTEIN YDDL-RELATED"/>
    <property type="match status" value="1"/>
</dbReference>
<dbReference type="Gene3D" id="2.40.160.10">
    <property type="entry name" value="Porin"/>
    <property type="match status" value="1"/>
</dbReference>
<name>A0ABS7EH03_9GAMM</name>
<evidence type="ECO:0000256" key="1">
    <source>
        <dbReference type="ARBA" id="ARBA00004571"/>
    </source>
</evidence>
<dbReference type="InterPro" id="IPR023614">
    <property type="entry name" value="Porin_dom_sf"/>
</dbReference>
<evidence type="ECO:0000313" key="6">
    <source>
        <dbReference type="EMBL" id="MBW8191565.1"/>
    </source>
</evidence>
<dbReference type="InterPro" id="IPR050298">
    <property type="entry name" value="Gram-neg_bact_OMP"/>
</dbReference>
<keyword evidence="3" id="KW-0472">Membrane</keyword>
<evidence type="ECO:0000256" key="4">
    <source>
        <dbReference type="SAM" id="SignalP"/>
    </source>
</evidence>
<dbReference type="SUPFAM" id="SSF56935">
    <property type="entry name" value="Porins"/>
    <property type="match status" value="1"/>
</dbReference>
<dbReference type="Pfam" id="PF13609">
    <property type="entry name" value="Porin_4"/>
    <property type="match status" value="1"/>
</dbReference>
<organism evidence="6 7">
    <name type="scientific">Neiella holothuriorum</name>
    <dbReference type="NCBI Taxonomy" id="2870530"/>
    <lineage>
        <taxon>Bacteria</taxon>
        <taxon>Pseudomonadati</taxon>
        <taxon>Pseudomonadota</taxon>
        <taxon>Gammaproteobacteria</taxon>
        <taxon>Alteromonadales</taxon>
        <taxon>Echinimonadaceae</taxon>
        <taxon>Neiella</taxon>
    </lineage>
</organism>
<keyword evidence="2 4" id="KW-0732">Signal</keyword>
<dbReference type="EMBL" id="JAHZSS010000012">
    <property type="protein sequence ID" value="MBW8191565.1"/>
    <property type="molecule type" value="Genomic_DNA"/>
</dbReference>
<dbReference type="InterPro" id="IPR033900">
    <property type="entry name" value="Gram_neg_porin_domain"/>
</dbReference>
<dbReference type="Proteomes" id="UP001166251">
    <property type="component" value="Unassembled WGS sequence"/>
</dbReference>
<evidence type="ECO:0000259" key="5">
    <source>
        <dbReference type="Pfam" id="PF13609"/>
    </source>
</evidence>
<evidence type="ECO:0000256" key="2">
    <source>
        <dbReference type="ARBA" id="ARBA00022729"/>
    </source>
</evidence>
<sequence>MWLKRALCLPIAALASQAGAYQLFENENLSAELKGYLEVDGLYTESDFTAKDGSSRLGFQFTNQIDDEWQGMAYLEWAVKTTNSGNSLVINGDSLPSLSSGDKDDTISLRHGHLGVSHDQYGSAKFGKQWAVYYDVTAYTDEYLIYGGEASGTFNFSGDGGLSGTGRAENALTYRNQWHGFQLGLQVQVSPGDITFADEFTTESGFTGTKGEFDSSFGVSLLYRTEIAELPFTVGVTYNEADMELRGEQDGSSVRLSVDDTATAFGFKIGQGPMKEGLYAGFVYAMSENHEFDSQGIVYDAEGHESLISYGFNKHWAIYGGHNALMDDDSSYAQSIAAYNAENEGMALTDTHEMIYYVAGVVFHWTEHFELFSEFRIDDSDFNGASGEDIYGVGVRLLL</sequence>
<protein>
    <submittedName>
        <fullName evidence="6">Porin</fullName>
    </submittedName>
</protein>
<evidence type="ECO:0000313" key="7">
    <source>
        <dbReference type="Proteomes" id="UP001166251"/>
    </source>
</evidence>
<feature type="signal peptide" evidence="4">
    <location>
        <begin position="1"/>
        <end position="20"/>
    </location>
</feature>
<comment type="caution">
    <text evidence="6">The sequence shown here is derived from an EMBL/GenBank/DDBJ whole genome shotgun (WGS) entry which is preliminary data.</text>
</comment>
<gene>
    <name evidence="6" type="ORF">K0504_11000</name>
</gene>
<proteinExistence type="predicted"/>
<evidence type="ECO:0000256" key="3">
    <source>
        <dbReference type="ARBA" id="ARBA00023136"/>
    </source>
</evidence>
<dbReference type="RefSeq" id="WP_220104247.1">
    <property type="nucleotide sequence ID" value="NZ_JAHZSS010000012.1"/>
</dbReference>
<keyword evidence="7" id="KW-1185">Reference proteome</keyword>
<reference evidence="6" key="1">
    <citation type="submission" date="2021-07" db="EMBL/GenBank/DDBJ databases">
        <title>Neiella marina sp. nov., isolated from the intestinal content of sea cucumber Apostichopus japonicus.</title>
        <authorList>
            <person name="Bai X."/>
        </authorList>
    </citation>
    <scope>NUCLEOTIDE SEQUENCE</scope>
    <source>
        <strain evidence="6">126</strain>
    </source>
</reference>
<accession>A0ABS7EH03</accession>